<keyword evidence="2" id="KW-1185">Reference proteome</keyword>
<accession>A0ABR3GM88</accession>
<reference evidence="1 2" key="1">
    <citation type="submission" date="2024-02" db="EMBL/GenBank/DDBJ databases">
        <title>Discinaceae phylogenomics.</title>
        <authorList>
            <person name="Dirks A.C."/>
            <person name="James T.Y."/>
        </authorList>
    </citation>
    <scope>NUCLEOTIDE SEQUENCE [LARGE SCALE GENOMIC DNA]</scope>
    <source>
        <strain evidence="1 2">ACD0624</strain>
    </source>
</reference>
<proteinExistence type="predicted"/>
<comment type="caution">
    <text evidence="1">The sequence shown here is derived from an EMBL/GenBank/DDBJ whole genome shotgun (WGS) entry which is preliminary data.</text>
</comment>
<organism evidence="1 2">
    <name type="scientific">Discina gigas</name>
    <dbReference type="NCBI Taxonomy" id="1032678"/>
    <lineage>
        <taxon>Eukaryota</taxon>
        <taxon>Fungi</taxon>
        <taxon>Dikarya</taxon>
        <taxon>Ascomycota</taxon>
        <taxon>Pezizomycotina</taxon>
        <taxon>Pezizomycetes</taxon>
        <taxon>Pezizales</taxon>
        <taxon>Discinaceae</taxon>
        <taxon>Discina</taxon>
    </lineage>
</organism>
<sequence length="224" mass="26037">MATPTLPFQDWPQEECEFLLEILGKKVLNNAALNRLLIHREFSRIRSDSEVIRKYYFREAKNCCQEQLSLFIKDGTRGLRGMTLKERAKRVMVHKYRFEAFLVEISRCLGIYSGEEVAFSRLSMRLTLGVGGEGFFAAFDRITCWMIRGVFCSSRGCADYMVGESEPRVFFDQYLQEELEILEGLAEKDFMGVGVRAMMRRGKSFIKYMVAGRENHYGRRLARV</sequence>
<evidence type="ECO:0000313" key="2">
    <source>
        <dbReference type="Proteomes" id="UP001447188"/>
    </source>
</evidence>
<dbReference type="EMBL" id="JBBBZM010000040">
    <property type="protein sequence ID" value="KAL0637022.1"/>
    <property type="molecule type" value="Genomic_DNA"/>
</dbReference>
<name>A0ABR3GM88_9PEZI</name>
<gene>
    <name evidence="1" type="ORF">Q9L58_004004</name>
</gene>
<evidence type="ECO:0000313" key="1">
    <source>
        <dbReference type="EMBL" id="KAL0637022.1"/>
    </source>
</evidence>
<dbReference type="Proteomes" id="UP001447188">
    <property type="component" value="Unassembled WGS sequence"/>
</dbReference>
<protein>
    <submittedName>
        <fullName evidence="1">Uncharacterized protein</fullName>
    </submittedName>
</protein>